<dbReference type="EMBL" id="JAASQJ010000004">
    <property type="protein sequence ID" value="NIJ54763.1"/>
    <property type="molecule type" value="Genomic_DNA"/>
</dbReference>
<accession>A0ABX0UQS4</accession>
<keyword evidence="2" id="KW-1185">Reference proteome</keyword>
<name>A0ABX0UQS4_9BACT</name>
<proteinExistence type="predicted"/>
<dbReference type="GO" id="GO:0005840">
    <property type="term" value="C:ribosome"/>
    <property type="evidence" value="ECO:0007669"/>
    <property type="project" value="UniProtKB-KW"/>
</dbReference>
<sequence length="83" mass="9476">MSSKQRKTTFPQMAEELIKDVISTGVDPLTLERQHVDMYIHYLNPTNESGAVSVAHAQEVIYNDEIVTRLLRGIEPSFPFTRN</sequence>
<dbReference type="RefSeq" id="WP_167273604.1">
    <property type="nucleotide sequence ID" value="NZ_JAASQJ010000004.1"/>
</dbReference>
<organism evidence="1 2">
    <name type="scientific">Dyadobacter arcticus</name>
    <dbReference type="NCBI Taxonomy" id="1078754"/>
    <lineage>
        <taxon>Bacteria</taxon>
        <taxon>Pseudomonadati</taxon>
        <taxon>Bacteroidota</taxon>
        <taxon>Cytophagia</taxon>
        <taxon>Cytophagales</taxon>
        <taxon>Spirosomataceae</taxon>
        <taxon>Dyadobacter</taxon>
    </lineage>
</organism>
<evidence type="ECO:0000313" key="1">
    <source>
        <dbReference type="EMBL" id="NIJ54763.1"/>
    </source>
</evidence>
<comment type="caution">
    <text evidence="1">The sequence shown here is derived from an EMBL/GenBank/DDBJ whole genome shotgun (WGS) entry which is preliminary data.</text>
</comment>
<protein>
    <submittedName>
        <fullName evidence="1">Ribosomal protein L17</fullName>
    </submittedName>
</protein>
<keyword evidence="1" id="KW-0687">Ribonucleoprotein</keyword>
<dbReference type="Proteomes" id="UP001179181">
    <property type="component" value="Unassembled WGS sequence"/>
</dbReference>
<gene>
    <name evidence="1" type="ORF">FHS68_003950</name>
</gene>
<evidence type="ECO:0000313" key="2">
    <source>
        <dbReference type="Proteomes" id="UP001179181"/>
    </source>
</evidence>
<reference evidence="1 2" key="1">
    <citation type="submission" date="2020-03" db="EMBL/GenBank/DDBJ databases">
        <title>Genomic Encyclopedia of Type Strains, Phase IV (KMG-IV): sequencing the most valuable type-strain genomes for metagenomic binning, comparative biology and taxonomic classification.</title>
        <authorList>
            <person name="Goeker M."/>
        </authorList>
    </citation>
    <scope>NUCLEOTIDE SEQUENCE [LARGE SCALE GENOMIC DNA]</scope>
    <source>
        <strain evidence="1 2">DSM 102865</strain>
    </source>
</reference>
<keyword evidence="1" id="KW-0689">Ribosomal protein</keyword>